<dbReference type="GO" id="GO:0005886">
    <property type="term" value="C:plasma membrane"/>
    <property type="evidence" value="ECO:0007669"/>
    <property type="project" value="UniProtKB-SubCell"/>
</dbReference>
<evidence type="ECO:0000256" key="8">
    <source>
        <dbReference type="SAM" id="MobiDB-lite"/>
    </source>
</evidence>
<evidence type="ECO:0000256" key="7">
    <source>
        <dbReference type="RuleBase" id="RU000320"/>
    </source>
</evidence>
<keyword evidence="5 9" id="KW-1133">Transmembrane helix</keyword>
<sequence>MLPAALITIALGFFGVLAAKGLRDLAAFAVVGSMGTLLAAVAVFQPDAMSAALYYTVHSTLAAAALFLVVDLIAVRRGEYGDAINVGPRFQDVEKLSALFFLAAIAMVGLPPLSGFIGKLLILDGVRDAAGGYWIWAVILITTVIGILASPAPAAGSSGRAPPSRGTATPAASTAAARPSPWRRASSPCWPWRPSSPDR</sequence>
<evidence type="ECO:0000256" key="1">
    <source>
        <dbReference type="ARBA" id="ARBA00004651"/>
    </source>
</evidence>
<keyword evidence="6 9" id="KW-0472">Membrane</keyword>
<reference evidence="12" key="1">
    <citation type="journal article" date="2013" name="Genome Announc.">
        <title>Draft Genome Sequence of the Dimorphic Prosthecate Bacterium Brevundimonas abyssalis TAR-001T.</title>
        <authorList>
            <person name="Tsubouchi T."/>
            <person name="Nishi S."/>
            <person name="Usui K."/>
            <person name="Shimane Y."/>
            <person name="Takaki Y."/>
            <person name="Maruyama T."/>
            <person name="Hatada Y."/>
        </authorList>
    </citation>
    <scope>NUCLEOTIDE SEQUENCE [LARGE SCALE GENOMIC DNA]</scope>
    <source>
        <strain evidence="12">TAR-001</strain>
    </source>
</reference>
<name>A0A8E0NB53_9CAUL</name>
<keyword evidence="12" id="KW-1185">Reference proteome</keyword>
<feature type="transmembrane region" description="Helical" evidence="9">
    <location>
        <begin position="28"/>
        <end position="45"/>
    </location>
</feature>
<dbReference type="InterPro" id="IPR001750">
    <property type="entry name" value="ND/Mrp_TM"/>
</dbReference>
<feature type="transmembrane region" description="Helical" evidence="9">
    <location>
        <begin position="52"/>
        <end position="76"/>
    </location>
</feature>
<dbReference type="Proteomes" id="UP000016569">
    <property type="component" value="Unassembled WGS sequence"/>
</dbReference>
<dbReference type="InterPro" id="IPR003918">
    <property type="entry name" value="NADH_UbQ_OxRdtase"/>
</dbReference>
<dbReference type="Pfam" id="PF00361">
    <property type="entry name" value="Proton_antipo_M"/>
    <property type="match status" value="1"/>
</dbReference>
<dbReference type="InterPro" id="IPR050586">
    <property type="entry name" value="CPA3_Na-H_Antiporter_D"/>
</dbReference>
<comment type="caution">
    <text evidence="11">The sequence shown here is derived from an EMBL/GenBank/DDBJ whole genome shotgun (WGS) entry which is preliminary data.</text>
</comment>
<feature type="region of interest" description="Disordered" evidence="8">
    <location>
        <begin position="155"/>
        <end position="199"/>
    </location>
</feature>
<dbReference type="PRINTS" id="PR01437">
    <property type="entry name" value="NUOXDRDTASE4"/>
</dbReference>
<evidence type="ECO:0000256" key="4">
    <source>
        <dbReference type="ARBA" id="ARBA00022692"/>
    </source>
</evidence>
<organism evidence="11 12">
    <name type="scientific">Brevundimonas abyssalis TAR-001</name>
    <dbReference type="NCBI Taxonomy" id="1391729"/>
    <lineage>
        <taxon>Bacteria</taxon>
        <taxon>Pseudomonadati</taxon>
        <taxon>Pseudomonadota</taxon>
        <taxon>Alphaproteobacteria</taxon>
        <taxon>Caulobacterales</taxon>
        <taxon>Caulobacteraceae</taxon>
        <taxon>Brevundimonas</taxon>
    </lineage>
</organism>
<evidence type="ECO:0000256" key="3">
    <source>
        <dbReference type="ARBA" id="ARBA00022475"/>
    </source>
</evidence>
<evidence type="ECO:0000256" key="6">
    <source>
        <dbReference type="ARBA" id="ARBA00023136"/>
    </source>
</evidence>
<dbReference type="EMBL" id="BATC01000022">
    <property type="protein sequence ID" value="GAD59251.1"/>
    <property type="molecule type" value="Genomic_DNA"/>
</dbReference>
<feature type="transmembrane region" description="Helical" evidence="9">
    <location>
        <begin position="96"/>
        <end position="121"/>
    </location>
</feature>
<dbReference type="GO" id="GO:0042773">
    <property type="term" value="P:ATP synthesis coupled electron transport"/>
    <property type="evidence" value="ECO:0007669"/>
    <property type="project" value="InterPro"/>
</dbReference>
<evidence type="ECO:0000256" key="2">
    <source>
        <dbReference type="ARBA" id="ARBA00005346"/>
    </source>
</evidence>
<evidence type="ECO:0000313" key="11">
    <source>
        <dbReference type="EMBL" id="GAD59251.1"/>
    </source>
</evidence>
<dbReference type="PANTHER" id="PTHR42703">
    <property type="entry name" value="NADH DEHYDROGENASE"/>
    <property type="match status" value="1"/>
</dbReference>
<comment type="subcellular location">
    <subcellularLocation>
        <location evidence="1">Cell membrane</location>
        <topology evidence="1">Multi-pass membrane protein</topology>
    </subcellularLocation>
    <subcellularLocation>
        <location evidence="7">Membrane</location>
        <topology evidence="7">Multi-pass membrane protein</topology>
    </subcellularLocation>
</comment>
<dbReference type="GO" id="GO:0008137">
    <property type="term" value="F:NADH dehydrogenase (ubiquinone) activity"/>
    <property type="evidence" value="ECO:0007669"/>
    <property type="project" value="InterPro"/>
</dbReference>
<evidence type="ECO:0000313" key="12">
    <source>
        <dbReference type="Proteomes" id="UP000016569"/>
    </source>
</evidence>
<feature type="domain" description="NADH:quinone oxidoreductase/Mrp antiporter transmembrane" evidence="10">
    <location>
        <begin position="5"/>
        <end position="145"/>
    </location>
</feature>
<gene>
    <name evidence="11" type="ORF">MBEBAB_1501</name>
</gene>
<feature type="transmembrane region" description="Helical" evidence="9">
    <location>
        <begin position="133"/>
        <end position="154"/>
    </location>
</feature>
<evidence type="ECO:0000259" key="10">
    <source>
        <dbReference type="Pfam" id="PF00361"/>
    </source>
</evidence>
<comment type="similarity">
    <text evidence="2">Belongs to the CPA3 antiporters (TC 2.A.63) subunit D family.</text>
</comment>
<protein>
    <submittedName>
        <fullName evidence="11">Na(+) H(+) antiporter subunit D</fullName>
    </submittedName>
</protein>
<dbReference type="AlphaFoldDB" id="A0A8E0NB53"/>
<dbReference type="PANTHER" id="PTHR42703:SF1">
    <property type="entry name" value="NA(+)_H(+) ANTIPORTER SUBUNIT D1"/>
    <property type="match status" value="1"/>
</dbReference>
<evidence type="ECO:0000256" key="5">
    <source>
        <dbReference type="ARBA" id="ARBA00022989"/>
    </source>
</evidence>
<proteinExistence type="inferred from homology"/>
<accession>A0A8E0NB53</accession>
<keyword evidence="4 7" id="KW-0812">Transmembrane</keyword>
<keyword evidence="3" id="KW-1003">Cell membrane</keyword>
<evidence type="ECO:0000256" key="9">
    <source>
        <dbReference type="SAM" id="Phobius"/>
    </source>
</evidence>